<keyword evidence="1" id="KW-0472">Membrane</keyword>
<dbReference type="EMBL" id="JACVVX010000002">
    <property type="protein sequence ID" value="MBD0414435.1"/>
    <property type="molecule type" value="Genomic_DNA"/>
</dbReference>
<organism evidence="2 3">
    <name type="scientific">Oryzicola mucosus</name>
    <dbReference type="NCBI Taxonomy" id="2767425"/>
    <lineage>
        <taxon>Bacteria</taxon>
        <taxon>Pseudomonadati</taxon>
        <taxon>Pseudomonadota</taxon>
        <taxon>Alphaproteobacteria</taxon>
        <taxon>Hyphomicrobiales</taxon>
        <taxon>Phyllobacteriaceae</taxon>
        <taxon>Oryzicola</taxon>
    </lineage>
</organism>
<keyword evidence="1" id="KW-0812">Transmembrane</keyword>
<accession>A0A8J6PNA6</accession>
<proteinExistence type="predicted"/>
<dbReference type="AlphaFoldDB" id="A0A8J6PNA6"/>
<gene>
    <name evidence="2" type="ORF">ICI42_07205</name>
</gene>
<feature type="transmembrane region" description="Helical" evidence="1">
    <location>
        <begin position="39"/>
        <end position="58"/>
    </location>
</feature>
<evidence type="ECO:0000313" key="2">
    <source>
        <dbReference type="EMBL" id="MBD0414435.1"/>
    </source>
</evidence>
<dbReference type="Proteomes" id="UP000643405">
    <property type="component" value="Unassembled WGS sequence"/>
</dbReference>
<comment type="caution">
    <text evidence="2">The sequence shown here is derived from an EMBL/GenBank/DDBJ whole genome shotgun (WGS) entry which is preliminary data.</text>
</comment>
<name>A0A8J6PNA6_9HYPH</name>
<reference evidence="2" key="1">
    <citation type="submission" date="2020-09" db="EMBL/GenBank/DDBJ databases">
        <title>Genome seq and assembly of Tianweitania sp.</title>
        <authorList>
            <person name="Chhetri G."/>
        </authorList>
    </citation>
    <scope>NUCLEOTIDE SEQUENCE</scope>
    <source>
        <strain evidence="2">Rool2</strain>
    </source>
</reference>
<keyword evidence="1" id="KW-1133">Transmembrane helix</keyword>
<protein>
    <submittedName>
        <fullName evidence="2">Uncharacterized protein</fullName>
    </submittedName>
</protein>
<sequence>MDRDTRRAAVAAAWFLIIFGVLAYYLPSIMLAVGNVSTIAAGGVAVLFVIAFFGVFWLRGRSQRTKNGH</sequence>
<evidence type="ECO:0000256" key="1">
    <source>
        <dbReference type="SAM" id="Phobius"/>
    </source>
</evidence>
<evidence type="ECO:0000313" key="3">
    <source>
        <dbReference type="Proteomes" id="UP000643405"/>
    </source>
</evidence>
<dbReference type="RefSeq" id="WP_188163885.1">
    <property type="nucleotide sequence ID" value="NZ_JACVVX010000002.1"/>
</dbReference>
<keyword evidence="3" id="KW-1185">Reference proteome</keyword>